<evidence type="ECO:0000259" key="9">
    <source>
        <dbReference type="PROSITE" id="PS50859"/>
    </source>
</evidence>
<dbReference type="Pfam" id="PF08700">
    <property type="entry name" value="VPS51_Exo84_N"/>
    <property type="match status" value="1"/>
</dbReference>
<organism evidence="11 12">
    <name type="scientific">Malassezia cuniculi</name>
    <dbReference type="NCBI Taxonomy" id="948313"/>
    <lineage>
        <taxon>Eukaryota</taxon>
        <taxon>Fungi</taxon>
        <taxon>Dikarya</taxon>
        <taxon>Basidiomycota</taxon>
        <taxon>Ustilaginomycotina</taxon>
        <taxon>Malasseziomycetes</taxon>
        <taxon>Malasseziales</taxon>
        <taxon>Malasseziaceae</taxon>
        <taxon>Malassezia</taxon>
    </lineage>
</organism>
<evidence type="ECO:0000256" key="8">
    <source>
        <dbReference type="PROSITE-ProRule" id="PRU00290"/>
    </source>
</evidence>
<name>A0AAF0J5H5_9BASI</name>
<feature type="domain" description="V-SNARE coiled-coil homology" evidence="10">
    <location>
        <begin position="163"/>
        <end position="223"/>
    </location>
</feature>
<evidence type="ECO:0000256" key="2">
    <source>
        <dbReference type="ARBA" id="ARBA00022481"/>
    </source>
</evidence>
<dbReference type="EMBL" id="CP119878">
    <property type="protein sequence ID" value="WFD34213.1"/>
    <property type="molecule type" value="Genomic_DNA"/>
</dbReference>
<keyword evidence="3" id="KW-0472">Membrane</keyword>
<evidence type="ECO:0000313" key="11">
    <source>
        <dbReference type="EMBL" id="WFD34213.1"/>
    </source>
</evidence>
<evidence type="ECO:0000256" key="4">
    <source>
        <dbReference type="ARBA" id="ARBA00023139"/>
    </source>
</evidence>
<dbReference type="SMART" id="SM01270">
    <property type="entry name" value="Longin"/>
    <property type="match status" value="1"/>
</dbReference>
<evidence type="ECO:0000256" key="7">
    <source>
        <dbReference type="ARBA" id="ARBA00046278"/>
    </source>
</evidence>
<evidence type="ECO:0000313" key="12">
    <source>
        <dbReference type="Proteomes" id="UP001219933"/>
    </source>
</evidence>
<keyword evidence="2" id="KW-0488">Methylation</keyword>
<accession>A0AAF0J5H5</accession>
<evidence type="ECO:0000256" key="3">
    <source>
        <dbReference type="ARBA" id="ARBA00023136"/>
    </source>
</evidence>
<dbReference type="Proteomes" id="UP001219933">
    <property type="component" value="Chromosome 2"/>
</dbReference>
<evidence type="ECO:0000256" key="5">
    <source>
        <dbReference type="ARBA" id="ARBA00023288"/>
    </source>
</evidence>
<dbReference type="SUPFAM" id="SSF64356">
    <property type="entry name" value="SNARE-like"/>
    <property type="match status" value="1"/>
</dbReference>
<dbReference type="Pfam" id="PF13774">
    <property type="entry name" value="Longin"/>
    <property type="match status" value="1"/>
</dbReference>
<feature type="domain" description="Longin" evidence="9">
    <location>
        <begin position="14"/>
        <end position="128"/>
    </location>
</feature>
<dbReference type="InterPro" id="IPR010908">
    <property type="entry name" value="Longin_dom"/>
</dbReference>
<dbReference type="PANTHER" id="PTHR45806:SF1">
    <property type="entry name" value="SYNAPTOBREVIN HOMOLOG YKT6"/>
    <property type="match status" value="1"/>
</dbReference>
<dbReference type="PROSITE" id="PS50892">
    <property type="entry name" value="V_SNARE"/>
    <property type="match status" value="1"/>
</dbReference>
<keyword evidence="12" id="KW-1185">Reference proteome</keyword>
<evidence type="ECO:0000256" key="6">
    <source>
        <dbReference type="ARBA" id="ARBA00023289"/>
    </source>
</evidence>
<evidence type="ECO:0000256" key="1">
    <source>
        <dbReference type="ARBA" id="ARBA00008025"/>
    </source>
</evidence>
<keyword evidence="8" id="KW-0175">Coiled coil</keyword>
<comment type="similarity">
    <text evidence="1">Belongs to the synaptobrevin family.</text>
</comment>
<keyword evidence="5" id="KW-0449">Lipoprotein</keyword>
<dbReference type="AlphaFoldDB" id="A0AAF0J5H5"/>
<dbReference type="SUPFAM" id="SSF58038">
    <property type="entry name" value="SNARE fusion complex"/>
    <property type="match status" value="1"/>
</dbReference>
<dbReference type="GO" id="GO:0005484">
    <property type="term" value="F:SNAP receptor activity"/>
    <property type="evidence" value="ECO:0007669"/>
    <property type="project" value="TreeGrafter"/>
</dbReference>
<dbReference type="GO" id="GO:0006888">
    <property type="term" value="P:endoplasmic reticulum to Golgi vesicle-mediated transport"/>
    <property type="evidence" value="ECO:0007669"/>
    <property type="project" value="TreeGrafter"/>
</dbReference>
<dbReference type="InterPro" id="IPR045848">
    <property type="entry name" value="R-SNARE_YKT6"/>
</dbReference>
<dbReference type="GO" id="GO:0005794">
    <property type="term" value="C:Golgi apparatus"/>
    <property type="evidence" value="ECO:0007669"/>
    <property type="project" value="TreeGrafter"/>
</dbReference>
<proteinExistence type="inferred from homology"/>
<dbReference type="CDD" id="cd14824">
    <property type="entry name" value="Longin"/>
    <property type="match status" value="1"/>
</dbReference>
<dbReference type="Gene3D" id="1.20.5.110">
    <property type="match status" value="1"/>
</dbReference>
<dbReference type="CDD" id="cd15867">
    <property type="entry name" value="R-SNARE_YKT6"/>
    <property type="match status" value="1"/>
</dbReference>
<dbReference type="InterPro" id="IPR042855">
    <property type="entry name" value="V_SNARE_CC"/>
</dbReference>
<dbReference type="Gene3D" id="3.30.450.50">
    <property type="entry name" value="Longin domain"/>
    <property type="match status" value="1"/>
</dbReference>
<evidence type="ECO:0000259" key="10">
    <source>
        <dbReference type="PROSITE" id="PS50892"/>
    </source>
</evidence>
<keyword evidence="4" id="KW-0564">Palmitate</keyword>
<comment type="subcellular location">
    <subcellularLocation>
        <location evidence="7">Endomembrane system</location>
        <topology evidence="7">Lipid-anchor</topology>
        <orientation evidence="7">Cytoplasmic side</orientation>
    </subcellularLocation>
</comment>
<sequence length="912" mass="97868">MVCVIPDQIVAVLVFANQPGRQAVPLISAWDLNTFSWIQRGTVQDMMAFMAKTVSERTQPTQRQSIQENNFTAHVHARPAVDGISGVLISDSEYPVRVAFSLLNKLLEEFLIKVPKSTWESRAANAVTTGQVPSKGEGLVRSSDFPQAQDYLSRYQDPRQADTILRVQQELDDTKIVLHNTIDSVLQRGEDLDKLVEKSGSLSQQSKMFYKSAKKTRCAVRNNATLPPPPAYTLSASHAAPSVDLIALDPRNQDADALLCRLGAHQVQEYADIVRRLALGRQDAAKALVSRSYTDLLAVATRVGTMATSLDTLSSALEHASTATAKVASAASGVANEVSEQHSHSISAADPLEGAAAVLLVAEAPRMAAAALQSSQILSASWAVLAADAAWGTIDRDAFPYVAQQHDSLADVRTSIISRAADALGDLARPSSILQGAAALVLIGGSDIPTILARFFEHGMQHARAVLGHDNSAPEETFVTAVQALADTCRRSVTYAERLFGAGGALPALLGSTTDWGGPLLGPSLHTQKNVRILAHLPTALRQPVVDVAAQMRAPSQHDISEQSRAFAKQINAELHPLSHLIEHIDDLDAVFRCRAAVEAATSAPQFDMIGASLLGMLSSRENMLTEQTLEHATSEFSRLVDDALGHAESVPWPRTTACARPVRVHELVAHVEERLRHARGHHSLPRACELLAQALLERAGRQTPATVMHICGALYESEHLRTLLKDTPTCMYEQLENAHTEASRHWVDQQVALALEAHSAASVQTDTPDYPSDALLRMLLSAVRAQRAAGVPGAKLAPPSLCAPVLGAWAKEPHKGSIQTDWDVAFCTYLLDAARRAGTAGSDADAEGARKSLVGAARGPLDAHSARSVPIAAAQLSVSLAPWLRRTPVSRNEAPTRASGVPLARVGTRFV</sequence>
<dbReference type="Pfam" id="PF00957">
    <property type="entry name" value="Synaptobrevin"/>
    <property type="match status" value="1"/>
</dbReference>
<gene>
    <name evidence="11" type="primary">YKT6</name>
    <name evidence="11" type="ORF">MCUN1_001050</name>
</gene>
<dbReference type="PANTHER" id="PTHR45806">
    <property type="entry name" value="SYNAPTOBREVIN HOMOLOG YKT6"/>
    <property type="match status" value="1"/>
</dbReference>
<keyword evidence="6" id="KW-0636">Prenylation</keyword>
<dbReference type="InterPro" id="IPR011012">
    <property type="entry name" value="Longin-like_dom_sf"/>
</dbReference>
<protein>
    <submittedName>
        <fullName evidence="11">Palmitoyltransferase</fullName>
    </submittedName>
</protein>
<dbReference type="PROSITE" id="PS50859">
    <property type="entry name" value="LONGIN"/>
    <property type="match status" value="1"/>
</dbReference>
<reference evidence="11" key="1">
    <citation type="submission" date="2023-03" db="EMBL/GenBank/DDBJ databases">
        <title>Mating type loci evolution in Malassezia.</title>
        <authorList>
            <person name="Coelho M.A."/>
        </authorList>
    </citation>
    <scope>NUCLEOTIDE SEQUENCE</scope>
    <source>
        <strain evidence="11">CBS 11721</strain>
    </source>
</reference>